<reference evidence="12 13" key="1">
    <citation type="submission" date="2015-01" db="EMBL/GenBank/DDBJ databases">
        <title>Evolution of Trichinella species and genotypes.</title>
        <authorList>
            <person name="Korhonen P.K."/>
            <person name="Edoardo P."/>
            <person name="Giuseppe L.R."/>
            <person name="Gasser R.B."/>
        </authorList>
    </citation>
    <scope>NUCLEOTIDE SEQUENCE [LARGE SCALE GENOMIC DNA]</scope>
    <source>
        <strain evidence="12">ISS417</strain>
    </source>
</reference>
<evidence type="ECO:0000256" key="11">
    <source>
        <dbReference type="PROSITE-ProRule" id="PRU00221"/>
    </source>
</evidence>
<comment type="caution">
    <text evidence="12">The sequence shown here is derived from an EMBL/GenBank/DDBJ whole genome shotgun (WGS) entry which is preliminary data.</text>
</comment>
<keyword evidence="10" id="KW-0539">Nucleus</keyword>
<dbReference type="InterPro" id="IPR036322">
    <property type="entry name" value="WD40_repeat_dom_sf"/>
</dbReference>
<feature type="repeat" description="WD" evidence="11">
    <location>
        <begin position="647"/>
        <end position="688"/>
    </location>
</feature>
<dbReference type="InterPro" id="IPR037289">
    <property type="entry name" value="Elp2"/>
</dbReference>
<dbReference type="InterPro" id="IPR011047">
    <property type="entry name" value="Quinoprotein_ADH-like_sf"/>
</dbReference>
<dbReference type="Proteomes" id="UP000055048">
    <property type="component" value="Unassembled WGS sequence"/>
</dbReference>
<dbReference type="PANTHER" id="PTHR44111:SF1">
    <property type="entry name" value="ELONGATOR COMPLEX PROTEIN 2"/>
    <property type="match status" value="1"/>
</dbReference>
<dbReference type="EMBL" id="JYDJ01000208">
    <property type="protein sequence ID" value="KRX40189.1"/>
    <property type="molecule type" value="Genomic_DNA"/>
</dbReference>
<evidence type="ECO:0000313" key="12">
    <source>
        <dbReference type="EMBL" id="KRX40189.1"/>
    </source>
</evidence>
<evidence type="ECO:0000256" key="1">
    <source>
        <dbReference type="ARBA" id="ARBA00004123"/>
    </source>
</evidence>
<evidence type="ECO:0000256" key="9">
    <source>
        <dbReference type="ARBA" id="ARBA00022737"/>
    </source>
</evidence>
<keyword evidence="13" id="KW-1185">Reference proteome</keyword>
<dbReference type="PROSITE" id="PS50294">
    <property type="entry name" value="WD_REPEATS_REGION"/>
    <property type="match status" value="2"/>
</dbReference>
<accession>A0A0V0TMC7</accession>
<evidence type="ECO:0000256" key="4">
    <source>
        <dbReference type="ARBA" id="ARBA00005881"/>
    </source>
</evidence>
<dbReference type="GO" id="GO:0005634">
    <property type="term" value="C:nucleus"/>
    <property type="evidence" value="ECO:0007669"/>
    <property type="project" value="UniProtKB-SubCell"/>
</dbReference>
<dbReference type="SUPFAM" id="SSF50998">
    <property type="entry name" value="Quinoprotein alcohol dehydrogenase-like"/>
    <property type="match status" value="1"/>
</dbReference>
<dbReference type="GO" id="GO:0033588">
    <property type="term" value="C:elongator holoenzyme complex"/>
    <property type="evidence" value="ECO:0007669"/>
    <property type="project" value="InterPro"/>
</dbReference>
<dbReference type="AlphaFoldDB" id="A0A0V0TMC7"/>
<feature type="repeat" description="WD" evidence="11">
    <location>
        <begin position="299"/>
        <end position="332"/>
    </location>
</feature>
<protein>
    <recommendedName>
        <fullName evidence="5">Elongator complex protein 2</fullName>
    </recommendedName>
</protein>
<evidence type="ECO:0000313" key="13">
    <source>
        <dbReference type="Proteomes" id="UP000055048"/>
    </source>
</evidence>
<gene>
    <name evidence="12" type="primary">Elp2</name>
    <name evidence="12" type="ORF">T05_14113</name>
</gene>
<comment type="pathway">
    <text evidence="3">tRNA modification; 5-methoxycarbonylmethyl-2-thiouridine-tRNA biosynthesis.</text>
</comment>
<dbReference type="SMART" id="SM00320">
    <property type="entry name" value="WD40"/>
    <property type="match status" value="9"/>
</dbReference>
<keyword evidence="9" id="KW-0677">Repeat</keyword>
<dbReference type="PANTHER" id="PTHR44111">
    <property type="entry name" value="ELONGATOR COMPLEX PROTEIN 2"/>
    <property type="match status" value="1"/>
</dbReference>
<proteinExistence type="inferred from homology"/>
<comment type="subcellular location">
    <subcellularLocation>
        <location evidence="2">Cytoplasm</location>
    </subcellularLocation>
    <subcellularLocation>
        <location evidence="1">Nucleus</location>
    </subcellularLocation>
</comment>
<dbReference type="PROSITE" id="PS50082">
    <property type="entry name" value="WD_REPEATS_2"/>
    <property type="match status" value="2"/>
</dbReference>
<evidence type="ECO:0000256" key="2">
    <source>
        <dbReference type="ARBA" id="ARBA00004496"/>
    </source>
</evidence>
<sequence length="861" mass="98117">MKIHIKGVDISVGCDRESDAADWDNEFIAFASKRNIFLLRPETDDSAARIESVNYFTYDQSCINTVKYVKNGKNYLVSGSCSGSVVVWKIVGNNIFPKYLLHKNGCCVLDVDDAKTPKLLIDEKISFPVLRVAGLCLPDRNLFFVIACFDEAESSDLRIWKADCSSENFAFQVCACTSFEICSLYSCDLTPFNEGILVATGHTDWMIRIHFLPYDGEFQKTILVLSSHKDWIESLHFSTIQALSILPLDHWTKQSKCGNFIRHSSIVKMIQKKDCSLKLARHYFFDENEKCYVINDATLLNHEQAVYGVRWCPGNNRKLVSCSVDKSVVIWEYNKHMDSWCAEKVLGEVGGQAAGFYGIVFSPDGQSVMAHAFDGSLHCWKCHPINGNWYSVIMPSGHARRVRDVDWDSRGHYVISCGNDKTTRLFGWWKRKGKKTTFHELSRAQVHGYEMACLSVTRRGELVSGGEEKVLRVFNAPTSFFELLSSVCEVERFLKNEDRLMAGDRAIMPALGLSNISITDDDNETFNVQLTNEPLLATDLAQNTLWIEVHKLYGHGFELHTVASNHAGSVVASACLATSEAHAKIFLWSTVDWRLKTSLEGHKLTVTRICFSHDDQMILSASRDRSWCLFSRQSDGGEFDWQLIAQRREHARIIWDCAWAPDDKSFVTASRDKKLMMWNMKESATDIDHHVIVLEDSVTAVDIFPKDFENRLIVVAGLNNGNIYGIEWNRKSGEHRFIFNMTQFNLSHSSTVSRLKFSPLIEEDENGELTTQLASCSFDHSLRIYNLNCVVYWVVKGEKFYMQRMQSLIGLFPPRNTLANIFAHDGPLIWDDVKMRVEIIPCVLQMKKAFSKREEKSRSRI</sequence>
<evidence type="ECO:0000256" key="5">
    <source>
        <dbReference type="ARBA" id="ARBA00020267"/>
    </source>
</evidence>
<comment type="similarity">
    <text evidence="4">Belongs to the WD repeat ELP2 family.</text>
</comment>
<name>A0A0V0TMC7_9BILA</name>
<dbReference type="InterPro" id="IPR015943">
    <property type="entry name" value="WD40/YVTN_repeat-like_dom_sf"/>
</dbReference>
<evidence type="ECO:0000256" key="10">
    <source>
        <dbReference type="ARBA" id="ARBA00023242"/>
    </source>
</evidence>
<dbReference type="GO" id="GO:0002098">
    <property type="term" value="P:tRNA wobble uridine modification"/>
    <property type="evidence" value="ECO:0007669"/>
    <property type="project" value="InterPro"/>
</dbReference>
<evidence type="ECO:0000256" key="8">
    <source>
        <dbReference type="ARBA" id="ARBA00022694"/>
    </source>
</evidence>
<keyword evidence="7 11" id="KW-0853">WD repeat</keyword>
<organism evidence="12 13">
    <name type="scientific">Trichinella murrelli</name>
    <dbReference type="NCBI Taxonomy" id="144512"/>
    <lineage>
        <taxon>Eukaryota</taxon>
        <taxon>Metazoa</taxon>
        <taxon>Ecdysozoa</taxon>
        <taxon>Nematoda</taxon>
        <taxon>Enoplea</taxon>
        <taxon>Dorylaimia</taxon>
        <taxon>Trichinellida</taxon>
        <taxon>Trichinellidae</taxon>
        <taxon>Trichinella</taxon>
    </lineage>
</organism>
<dbReference type="STRING" id="144512.A0A0V0TMC7"/>
<dbReference type="SUPFAM" id="SSF50978">
    <property type="entry name" value="WD40 repeat-like"/>
    <property type="match status" value="1"/>
</dbReference>
<dbReference type="UniPathway" id="UPA00988"/>
<evidence type="ECO:0000256" key="7">
    <source>
        <dbReference type="ARBA" id="ARBA00022574"/>
    </source>
</evidence>
<keyword evidence="8" id="KW-0819">tRNA processing</keyword>
<dbReference type="GO" id="GO:0005737">
    <property type="term" value="C:cytoplasm"/>
    <property type="evidence" value="ECO:0007669"/>
    <property type="project" value="UniProtKB-SubCell"/>
</dbReference>
<dbReference type="InterPro" id="IPR001680">
    <property type="entry name" value="WD40_rpt"/>
</dbReference>
<evidence type="ECO:0000256" key="3">
    <source>
        <dbReference type="ARBA" id="ARBA00005043"/>
    </source>
</evidence>
<dbReference type="Gene3D" id="2.130.10.10">
    <property type="entry name" value="YVTN repeat-like/Quinoprotein amine dehydrogenase"/>
    <property type="match status" value="3"/>
</dbReference>
<keyword evidence="6" id="KW-0963">Cytoplasm</keyword>
<evidence type="ECO:0000256" key="6">
    <source>
        <dbReference type="ARBA" id="ARBA00022490"/>
    </source>
</evidence>
<dbReference type="OrthoDB" id="27911at2759"/>
<dbReference type="Pfam" id="PF00400">
    <property type="entry name" value="WD40"/>
    <property type="match status" value="4"/>
</dbReference>